<feature type="region of interest" description="Disordered" evidence="1">
    <location>
        <begin position="1"/>
        <end position="20"/>
    </location>
</feature>
<dbReference type="AlphaFoldDB" id="A0A2S9QLQ7"/>
<evidence type="ECO:0000313" key="4">
    <source>
        <dbReference type="Proteomes" id="UP000238650"/>
    </source>
</evidence>
<sequence>MTNQKNPQSPSGEAHDDTPRKRWYQRPWFMSPDGHNVMPTSWIGLVVLAVVIVAGVGIVNWIGSLF</sequence>
<accession>A0A2S9QLQ7</accession>
<dbReference type="RefSeq" id="WP_105805854.1">
    <property type="nucleotide sequence ID" value="NZ_MWZD01000018.1"/>
</dbReference>
<feature type="compositionally biased region" description="Polar residues" evidence="1">
    <location>
        <begin position="1"/>
        <end position="11"/>
    </location>
</feature>
<keyword evidence="2" id="KW-0812">Transmembrane</keyword>
<protein>
    <submittedName>
        <fullName evidence="3">Uncharacterized protein</fullName>
    </submittedName>
</protein>
<keyword evidence="2" id="KW-0472">Membrane</keyword>
<gene>
    <name evidence="3" type="ORF">B4915_10890</name>
</gene>
<evidence type="ECO:0000256" key="2">
    <source>
        <dbReference type="SAM" id="Phobius"/>
    </source>
</evidence>
<evidence type="ECO:0000313" key="3">
    <source>
        <dbReference type="EMBL" id="PRI10504.1"/>
    </source>
</evidence>
<keyword evidence="4" id="KW-1185">Reference proteome</keyword>
<dbReference type="Proteomes" id="UP000238650">
    <property type="component" value="Unassembled WGS sequence"/>
</dbReference>
<name>A0A2S9QLQ7_9MICO</name>
<proteinExistence type="predicted"/>
<evidence type="ECO:0000256" key="1">
    <source>
        <dbReference type="SAM" id="MobiDB-lite"/>
    </source>
</evidence>
<comment type="caution">
    <text evidence="3">The sequence shown here is derived from an EMBL/GenBank/DDBJ whole genome shotgun (WGS) entry which is preliminary data.</text>
</comment>
<dbReference type="EMBL" id="MWZD01000018">
    <property type="protein sequence ID" value="PRI10504.1"/>
    <property type="molecule type" value="Genomic_DNA"/>
</dbReference>
<keyword evidence="2" id="KW-1133">Transmembrane helix</keyword>
<feature type="transmembrane region" description="Helical" evidence="2">
    <location>
        <begin position="42"/>
        <end position="63"/>
    </location>
</feature>
<organism evidence="3 4">
    <name type="scientific">Leucobacter massiliensis</name>
    <dbReference type="NCBI Taxonomy" id="1686285"/>
    <lineage>
        <taxon>Bacteria</taxon>
        <taxon>Bacillati</taxon>
        <taxon>Actinomycetota</taxon>
        <taxon>Actinomycetes</taxon>
        <taxon>Micrococcales</taxon>
        <taxon>Microbacteriaceae</taxon>
        <taxon>Leucobacter</taxon>
    </lineage>
</organism>
<reference evidence="3 4" key="1">
    <citation type="journal article" date="2017" name="New Microbes New Infect">
        <title>Genome sequence of 'Leucobacter massiliensis' sp. nov. isolated from human pharynx after travel to the 2014 Hajj.</title>
        <authorList>
            <person name="Leangapichart T."/>
            <person name="Gautret P."/>
            <person name="Nguyen T.T."/>
            <person name="Armstrong N."/>
            <person name="Rolain J.M."/>
        </authorList>
    </citation>
    <scope>NUCLEOTIDE SEQUENCE [LARGE SCALE GENOMIC DNA]</scope>
    <source>
        <strain evidence="3 4">122RC15</strain>
    </source>
</reference>